<dbReference type="Proteomes" id="UP000053958">
    <property type="component" value="Unassembled WGS sequence"/>
</dbReference>
<reference evidence="2 3" key="1">
    <citation type="submission" date="2015-04" db="EMBL/GenBank/DDBJ databases">
        <authorList>
            <person name="Heijne W.H."/>
            <person name="Fedorova N.D."/>
            <person name="Nierman W.C."/>
            <person name="Vollebregt A.W."/>
            <person name="Zhao Z."/>
            <person name="Wu L."/>
            <person name="Kumar M."/>
            <person name="Stam H."/>
            <person name="van den Berg M.A."/>
            <person name="Pel H.J."/>
        </authorList>
    </citation>
    <scope>NUCLEOTIDE SEQUENCE [LARGE SCALE GENOMIC DNA]</scope>
    <source>
        <strain evidence="2 3">CBS 393.64</strain>
    </source>
</reference>
<feature type="compositionally biased region" description="Polar residues" evidence="1">
    <location>
        <begin position="68"/>
        <end position="82"/>
    </location>
</feature>
<protein>
    <submittedName>
        <fullName evidence="2">Uncharacterized protein</fullName>
    </submittedName>
</protein>
<comment type="caution">
    <text evidence="2">The sequence shown here is derived from an EMBL/GenBank/DDBJ whole genome shotgun (WGS) entry which is preliminary data.</text>
</comment>
<gene>
    <name evidence="2" type="ORF">T310_0162</name>
</gene>
<evidence type="ECO:0000313" key="2">
    <source>
        <dbReference type="EMBL" id="KKA25776.1"/>
    </source>
</evidence>
<feature type="compositionally biased region" description="Basic and acidic residues" evidence="1">
    <location>
        <begin position="89"/>
        <end position="111"/>
    </location>
</feature>
<dbReference type="AlphaFoldDB" id="A0A0F4Z6Q8"/>
<organism evidence="2 3">
    <name type="scientific">Rasamsonia emersonii (strain ATCC 16479 / CBS 393.64 / IMI 116815)</name>
    <dbReference type="NCBI Taxonomy" id="1408163"/>
    <lineage>
        <taxon>Eukaryota</taxon>
        <taxon>Fungi</taxon>
        <taxon>Dikarya</taxon>
        <taxon>Ascomycota</taxon>
        <taxon>Pezizomycotina</taxon>
        <taxon>Eurotiomycetes</taxon>
        <taxon>Eurotiomycetidae</taxon>
        <taxon>Eurotiales</taxon>
        <taxon>Trichocomaceae</taxon>
        <taxon>Rasamsonia</taxon>
    </lineage>
</organism>
<dbReference type="RefSeq" id="XP_013332388.1">
    <property type="nucleotide sequence ID" value="XM_013476934.1"/>
</dbReference>
<accession>A0A0F4Z6Q8</accession>
<name>A0A0F4Z6Q8_RASE3</name>
<proteinExistence type="predicted"/>
<sequence>MLIRSLWCLLLDRMGMIENRLSLPSTSGLKCPESAPALVSGNRKAIMAIKHRVLATVQYSVKKNPVQSTESEYEVQLQTNHYGAQPHDAGQHADSGEDEKRSYHEWDEIWG</sequence>
<keyword evidence="3" id="KW-1185">Reference proteome</keyword>
<evidence type="ECO:0000256" key="1">
    <source>
        <dbReference type="SAM" id="MobiDB-lite"/>
    </source>
</evidence>
<evidence type="ECO:0000313" key="3">
    <source>
        <dbReference type="Proteomes" id="UP000053958"/>
    </source>
</evidence>
<feature type="region of interest" description="Disordered" evidence="1">
    <location>
        <begin position="68"/>
        <end position="111"/>
    </location>
</feature>
<dbReference type="GeneID" id="25312217"/>
<dbReference type="EMBL" id="LASV01000012">
    <property type="protein sequence ID" value="KKA25776.1"/>
    <property type="molecule type" value="Genomic_DNA"/>
</dbReference>